<accession>A0A1R0XCK9</accession>
<keyword evidence="1" id="KW-0732">Signal</keyword>
<evidence type="ECO:0000313" key="3">
    <source>
        <dbReference type="Proteomes" id="UP000187465"/>
    </source>
</evidence>
<proteinExistence type="predicted"/>
<protein>
    <recommendedName>
        <fullName evidence="4">PepSY domain-containing protein</fullName>
    </recommendedName>
</protein>
<reference evidence="2 3" key="1">
    <citation type="submission" date="2016-10" db="EMBL/GenBank/DDBJ databases">
        <title>Paenibacillus species isolates.</title>
        <authorList>
            <person name="Beno S.M."/>
        </authorList>
    </citation>
    <scope>NUCLEOTIDE SEQUENCE [LARGE SCALE GENOMIC DNA]</scope>
    <source>
        <strain evidence="2 3">FSL H7-0604</strain>
    </source>
</reference>
<dbReference type="EMBL" id="MKQP01000016">
    <property type="protein sequence ID" value="OMD32787.1"/>
    <property type="molecule type" value="Genomic_DNA"/>
</dbReference>
<feature type="signal peptide" evidence="1">
    <location>
        <begin position="1"/>
        <end position="24"/>
    </location>
</feature>
<dbReference type="Proteomes" id="UP000187465">
    <property type="component" value="Unassembled WGS sequence"/>
</dbReference>
<comment type="caution">
    <text evidence="2">The sequence shown here is derived from an EMBL/GenBank/DDBJ whole genome shotgun (WGS) entry which is preliminary data.</text>
</comment>
<organism evidence="2 3">
    <name type="scientific">Paenibacillus odorifer</name>
    <dbReference type="NCBI Taxonomy" id="189426"/>
    <lineage>
        <taxon>Bacteria</taxon>
        <taxon>Bacillati</taxon>
        <taxon>Bacillota</taxon>
        <taxon>Bacilli</taxon>
        <taxon>Bacillales</taxon>
        <taxon>Paenibacillaceae</taxon>
        <taxon>Paenibacillus</taxon>
    </lineage>
</organism>
<gene>
    <name evidence="2" type="ORF">BJP51_14805</name>
</gene>
<evidence type="ECO:0000313" key="2">
    <source>
        <dbReference type="EMBL" id="OMD32787.1"/>
    </source>
</evidence>
<name>A0A1R0XCK9_9BACL</name>
<dbReference type="GeneID" id="31574503"/>
<evidence type="ECO:0008006" key="4">
    <source>
        <dbReference type="Google" id="ProtNLM"/>
    </source>
</evidence>
<evidence type="ECO:0000256" key="1">
    <source>
        <dbReference type="SAM" id="SignalP"/>
    </source>
</evidence>
<feature type="chain" id="PRO_5010254379" description="PepSY domain-containing protein" evidence="1">
    <location>
        <begin position="25"/>
        <end position="269"/>
    </location>
</feature>
<sequence>MNNKKFPTALAVLLFSGSLLIVSAVIQNTTHLALTSIKTPGVKLEAPTRVSTENDDLQQQTSPKEIQQINNFIDMAGNETSVSKRNTVTPPAVGHLSQSDTVALAASSVRKLFEVDMGKLQMRVILSDTRTSLPWTWAVHFSPYNAKTLEGQGKEFWEYDVLIDPINGMVVNTTAINNSLKRTPISASAASAIYKDASWINTAITILTDKQKESRKIVTATLINTETNDKRGMVAVQMMLEDGSSYTAEMRYPDQSLRCLTYETAQVVK</sequence>
<dbReference type="RefSeq" id="WP_051491458.1">
    <property type="nucleotide sequence ID" value="NZ_CP009428.1"/>
</dbReference>
<dbReference type="AlphaFoldDB" id="A0A1R0XCK9"/>